<proteinExistence type="predicted"/>
<dbReference type="Gene3D" id="3.30.70.330">
    <property type="match status" value="1"/>
</dbReference>
<feature type="domain" description="RRM" evidence="4">
    <location>
        <begin position="28"/>
        <end position="105"/>
    </location>
</feature>
<dbReference type="InterPro" id="IPR000504">
    <property type="entry name" value="RRM_dom"/>
</dbReference>
<evidence type="ECO:0000313" key="6">
    <source>
        <dbReference type="Proteomes" id="UP000187209"/>
    </source>
</evidence>
<dbReference type="OrthoDB" id="4726at2759"/>
<dbReference type="Pfam" id="PF00076">
    <property type="entry name" value="RRM_1"/>
    <property type="match status" value="1"/>
</dbReference>
<dbReference type="GO" id="GO:0008143">
    <property type="term" value="F:poly(A) binding"/>
    <property type="evidence" value="ECO:0007669"/>
    <property type="project" value="TreeGrafter"/>
</dbReference>
<accession>A0A1R2BQU1</accession>
<feature type="region of interest" description="Disordered" evidence="3">
    <location>
        <begin position="1"/>
        <end position="25"/>
    </location>
</feature>
<evidence type="ECO:0000256" key="2">
    <source>
        <dbReference type="PROSITE-ProRule" id="PRU00176"/>
    </source>
</evidence>
<keyword evidence="1 2" id="KW-0694">RNA-binding</keyword>
<dbReference type="PANTHER" id="PTHR23236">
    <property type="entry name" value="EUKARYOTIC TRANSLATION INITIATION FACTOR 4B/4H"/>
    <property type="match status" value="1"/>
</dbReference>
<evidence type="ECO:0000256" key="1">
    <source>
        <dbReference type="ARBA" id="ARBA00022884"/>
    </source>
</evidence>
<dbReference type="EMBL" id="MPUH01000488">
    <property type="protein sequence ID" value="OMJ79097.1"/>
    <property type="molecule type" value="Genomic_DNA"/>
</dbReference>
<dbReference type="CDD" id="cd12306">
    <property type="entry name" value="RRM_II_PABPs"/>
    <property type="match status" value="1"/>
</dbReference>
<dbReference type="AlphaFoldDB" id="A0A1R2BQU1"/>
<protein>
    <recommendedName>
        <fullName evidence="4">RRM domain-containing protein</fullName>
    </recommendedName>
</protein>
<dbReference type="PROSITE" id="PS50102">
    <property type="entry name" value="RRM"/>
    <property type="match status" value="1"/>
</dbReference>
<organism evidence="5 6">
    <name type="scientific">Stentor coeruleus</name>
    <dbReference type="NCBI Taxonomy" id="5963"/>
    <lineage>
        <taxon>Eukaryota</taxon>
        <taxon>Sar</taxon>
        <taxon>Alveolata</taxon>
        <taxon>Ciliophora</taxon>
        <taxon>Postciliodesmatophora</taxon>
        <taxon>Heterotrichea</taxon>
        <taxon>Heterotrichida</taxon>
        <taxon>Stentoridae</taxon>
        <taxon>Stentor</taxon>
    </lineage>
</organism>
<dbReference type="PANTHER" id="PTHR23236:SF12">
    <property type="entry name" value="EUKARYOTIC INITIATION FACTOR 4B-RELATED"/>
    <property type="match status" value="1"/>
</dbReference>
<name>A0A1R2BQU1_9CILI</name>
<evidence type="ECO:0000256" key="3">
    <source>
        <dbReference type="SAM" id="MobiDB-lite"/>
    </source>
</evidence>
<evidence type="ECO:0000259" key="4">
    <source>
        <dbReference type="PROSITE" id="PS50102"/>
    </source>
</evidence>
<dbReference type="InterPro" id="IPR012677">
    <property type="entry name" value="Nucleotide-bd_a/b_plait_sf"/>
</dbReference>
<evidence type="ECO:0000313" key="5">
    <source>
        <dbReference type="EMBL" id="OMJ79097.1"/>
    </source>
</evidence>
<dbReference type="InterPro" id="IPR035979">
    <property type="entry name" value="RBD_domain_sf"/>
</dbReference>
<keyword evidence="6" id="KW-1185">Reference proteome</keyword>
<sequence length="136" mass="16002">MENEEKKVDIEEKEEEKVENDSDERDKKSIFIGNVDYSTSTEELRNLFKECGAIERVTIPTDKFTGHPKGYAYIEFIDASSVMKAESINDKNFKGRKLKVLPKRNNIPKAKPRNSRTFRRRSSLYSRPRYGRFKPY</sequence>
<reference evidence="5 6" key="1">
    <citation type="submission" date="2016-11" db="EMBL/GenBank/DDBJ databases">
        <title>The macronuclear genome of Stentor coeruleus: a giant cell with tiny introns.</title>
        <authorList>
            <person name="Slabodnick M."/>
            <person name="Ruby J.G."/>
            <person name="Reiff S.B."/>
            <person name="Swart E.C."/>
            <person name="Gosai S."/>
            <person name="Prabakaran S."/>
            <person name="Witkowska E."/>
            <person name="Larue G.E."/>
            <person name="Fisher S."/>
            <person name="Freeman R.M."/>
            <person name="Gunawardena J."/>
            <person name="Chu W."/>
            <person name="Stover N.A."/>
            <person name="Gregory B.D."/>
            <person name="Nowacki M."/>
            <person name="Derisi J."/>
            <person name="Roy S.W."/>
            <person name="Marshall W.F."/>
            <person name="Sood P."/>
        </authorList>
    </citation>
    <scope>NUCLEOTIDE SEQUENCE [LARGE SCALE GENOMIC DNA]</scope>
    <source>
        <strain evidence="5">WM001</strain>
    </source>
</reference>
<dbReference type="SUPFAM" id="SSF54928">
    <property type="entry name" value="RNA-binding domain, RBD"/>
    <property type="match status" value="1"/>
</dbReference>
<dbReference type="Proteomes" id="UP000187209">
    <property type="component" value="Unassembled WGS sequence"/>
</dbReference>
<dbReference type="SMART" id="SM00360">
    <property type="entry name" value="RRM"/>
    <property type="match status" value="1"/>
</dbReference>
<comment type="caution">
    <text evidence="5">The sequence shown here is derived from an EMBL/GenBank/DDBJ whole genome shotgun (WGS) entry which is preliminary data.</text>
</comment>
<gene>
    <name evidence="5" type="ORF">SteCoe_20956</name>
</gene>